<protein>
    <recommendedName>
        <fullName evidence="4">DUF2938 domain-containing protein</fullName>
    </recommendedName>
</protein>
<dbReference type="InterPro" id="IPR021329">
    <property type="entry name" value="DUF2938"/>
</dbReference>
<gene>
    <name evidence="2" type="ORF">SAMN05216548_103154</name>
</gene>
<dbReference type="Proteomes" id="UP000199647">
    <property type="component" value="Unassembled WGS sequence"/>
</dbReference>
<reference evidence="2 3" key="1">
    <citation type="submission" date="2016-10" db="EMBL/GenBank/DDBJ databases">
        <authorList>
            <person name="de Groot N.N."/>
        </authorList>
    </citation>
    <scope>NUCLEOTIDE SEQUENCE [LARGE SCALE GENOMIC DNA]</scope>
    <source>
        <strain evidence="2 3">A52C2</strain>
    </source>
</reference>
<evidence type="ECO:0000313" key="3">
    <source>
        <dbReference type="Proteomes" id="UP000199647"/>
    </source>
</evidence>
<evidence type="ECO:0008006" key="4">
    <source>
        <dbReference type="Google" id="ProtNLM"/>
    </source>
</evidence>
<evidence type="ECO:0000313" key="2">
    <source>
        <dbReference type="EMBL" id="SEQ24199.1"/>
    </source>
</evidence>
<dbReference type="EMBL" id="FOFG01000003">
    <property type="protein sequence ID" value="SEQ24199.1"/>
    <property type="molecule type" value="Genomic_DNA"/>
</dbReference>
<dbReference type="OrthoDB" id="9812539at2"/>
<keyword evidence="3" id="KW-1185">Reference proteome</keyword>
<proteinExistence type="predicted"/>
<accession>A0A1H9EEX8</accession>
<dbReference type="RefSeq" id="WP_092495763.1">
    <property type="nucleotide sequence ID" value="NZ_FOFG01000003.1"/>
</dbReference>
<feature type="transmembrane region" description="Helical" evidence="1">
    <location>
        <begin position="67"/>
        <end position="87"/>
    </location>
</feature>
<organism evidence="2 3">
    <name type="scientific">Faunimonas pinastri</name>
    <dbReference type="NCBI Taxonomy" id="1855383"/>
    <lineage>
        <taxon>Bacteria</taxon>
        <taxon>Pseudomonadati</taxon>
        <taxon>Pseudomonadota</taxon>
        <taxon>Alphaproteobacteria</taxon>
        <taxon>Hyphomicrobiales</taxon>
        <taxon>Afifellaceae</taxon>
        <taxon>Faunimonas</taxon>
    </lineage>
</organism>
<dbReference type="AlphaFoldDB" id="A0A1H9EEX8"/>
<keyword evidence="1" id="KW-0812">Transmembrane</keyword>
<feature type="transmembrane region" description="Helical" evidence="1">
    <location>
        <begin position="140"/>
        <end position="158"/>
    </location>
</feature>
<name>A0A1H9EEX8_9HYPH</name>
<sequence>MSLALHAAFVGIVATGFMDLVAFAQRRFLGVTSLSYAMVGRWIGHIPKGRLIHRPIGESAALPCEAALGWASHYLIGMVFAATLLLLAGADWAQRPGPIWPVSFGAGTVAAPFLLLQPGMGAGMAARGAPKPAAARWRSVSAHVTFGVGLWLGAWSWTQIAGG</sequence>
<keyword evidence="1" id="KW-0472">Membrane</keyword>
<keyword evidence="1" id="KW-1133">Transmembrane helix</keyword>
<evidence type="ECO:0000256" key="1">
    <source>
        <dbReference type="SAM" id="Phobius"/>
    </source>
</evidence>
<feature type="transmembrane region" description="Helical" evidence="1">
    <location>
        <begin position="99"/>
        <end position="120"/>
    </location>
</feature>
<dbReference type="Pfam" id="PF11158">
    <property type="entry name" value="DUF2938"/>
    <property type="match status" value="1"/>
</dbReference>